<dbReference type="NCBIfam" id="TIGR00337">
    <property type="entry name" value="PyrG"/>
    <property type="match status" value="1"/>
</dbReference>
<dbReference type="GO" id="GO:0004359">
    <property type="term" value="F:glutaminase activity"/>
    <property type="evidence" value="ECO:0007669"/>
    <property type="project" value="RHEA"/>
</dbReference>
<dbReference type="InterPro" id="IPR017456">
    <property type="entry name" value="CTP_synthase_N"/>
</dbReference>
<keyword evidence="5 11" id="KW-0547">Nucleotide-binding</keyword>
<dbReference type="CDD" id="cd03113">
    <property type="entry name" value="CTPS_N"/>
    <property type="match status" value="1"/>
</dbReference>
<dbReference type="RefSeq" id="WP_146857478.1">
    <property type="nucleotide sequence ID" value="NZ_BKAU01000001.1"/>
</dbReference>
<dbReference type="CDD" id="cd01746">
    <property type="entry name" value="GATase1_CTP_Synthase"/>
    <property type="match status" value="1"/>
</dbReference>
<dbReference type="HAMAP" id="MF_01227">
    <property type="entry name" value="PyrG"/>
    <property type="match status" value="1"/>
</dbReference>
<dbReference type="Gene3D" id="3.40.50.880">
    <property type="match status" value="1"/>
</dbReference>
<dbReference type="UniPathway" id="UPA00159">
    <property type="reaction ID" value="UER00277"/>
</dbReference>
<feature type="binding site" evidence="11">
    <location>
        <position position="242"/>
    </location>
    <ligand>
        <name>ATP</name>
        <dbReference type="ChEBI" id="CHEBI:30616"/>
    </ligand>
</feature>
<evidence type="ECO:0000256" key="4">
    <source>
        <dbReference type="ARBA" id="ARBA00022723"/>
    </source>
</evidence>
<feature type="active site" evidence="11">
    <location>
        <position position="509"/>
    </location>
</feature>
<accession>A0A512RE48</accession>
<comment type="miscellaneous">
    <text evidence="11">CTPSs have evolved a hybrid strategy for distinguishing between UTP and CTP. The overlapping regions of the product feedback inhibitory and substrate sites recognize a common feature in both compounds, the triphosphate moiety. To differentiate isosteric substrate and product pyrimidine rings, an additional pocket far from the expected kinase/ligase catalytic site, specifically recognizes the cytosine and ribose portions of the product inhibitor.</text>
</comment>
<feature type="domain" description="Glutamine amidotransferase" evidence="12">
    <location>
        <begin position="303"/>
        <end position="528"/>
    </location>
</feature>
<dbReference type="SUPFAM" id="SSF52540">
    <property type="entry name" value="P-loop containing nucleoside triphosphate hydrolases"/>
    <property type="match status" value="1"/>
</dbReference>
<dbReference type="InterPro" id="IPR033828">
    <property type="entry name" value="GATase1_CTP_Synthase"/>
</dbReference>
<feature type="active site" evidence="11">
    <location>
        <position position="511"/>
    </location>
</feature>
<dbReference type="PANTHER" id="PTHR11550">
    <property type="entry name" value="CTP SYNTHASE"/>
    <property type="match status" value="1"/>
</dbReference>
<feature type="binding site" evidence="11">
    <location>
        <begin position="383"/>
        <end position="386"/>
    </location>
    <ligand>
        <name>L-glutamine</name>
        <dbReference type="ChEBI" id="CHEBI:58359"/>
    </ligand>
</feature>
<evidence type="ECO:0000256" key="11">
    <source>
        <dbReference type="HAMAP-Rule" id="MF_01227"/>
    </source>
</evidence>
<feature type="domain" description="CTP synthase N-terminal" evidence="13">
    <location>
        <begin position="3"/>
        <end position="267"/>
    </location>
</feature>
<feature type="binding site" evidence="11">
    <location>
        <begin position="188"/>
        <end position="193"/>
    </location>
    <ligand>
        <name>UTP</name>
        <dbReference type="ChEBI" id="CHEBI:46398"/>
    </ligand>
</feature>
<comment type="caution">
    <text evidence="14">The sequence shown here is derived from an EMBL/GenBank/DDBJ whole genome shotgun (WGS) entry which is preliminary data.</text>
</comment>
<evidence type="ECO:0000256" key="9">
    <source>
        <dbReference type="ARBA" id="ARBA00022975"/>
    </source>
</evidence>
<evidence type="ECO:0000313" key="15">
    <source>
        <dbReference type="Proteomes" id="UP000321436"/>
    </source>
</evidence>
<feature type="binding site" evidence="11">
    <location>
        <position position="71"/>
    </location>
    <ligand>
        <name>ATP</name>
        <dbReference type="ChEBI" id="CHEBI:30616"/>
    </ligand>
</feature>
<comment type="subunit">
    <text evidence="11">Homotetramer.</text>
</comment>
<feature type="binding site" evidence="11">
    <location>
        <position position="13"/>
    </location>
    <ligand>
        <name>UTP</name>
        <dbReference type="ChEBI" id="CHEBI:46398"/>
    </ligand>
</feature>
<dbReference type="FunFam" id="3.40.50.880:FF:000002">
    <property type="entry name" value="CTP synthase"/>
    <property type="match status" value="1"/>
</dbReference>
<evidence type="ECO:0000256" key="7">
    <source>
        <dbReference type="ARBA" id="ARBA00022842"/>
    </source>
</evidence>
<keyword evidence="15" id="KW-1185">Reference proteome</keyword>
<comment type="catalytic activity">
    <reaction evidence="11">
        <text>L-glutamine + H2O = L-glutamate + NH4(+)</text>
        <dbReference type="Rhea" id="RHEA:15889"/>
        <dbReference type="ChEBI" id="CHEBI:15377"/>
        <dbReference type="ChEBI" id="CHEBI:28938"/>
        <dbReference type="ChEBI" id="CHEBI:29985"/>
        <dbReference type="ChEBI" id="CHEBI:58359"/>
    </reaction>
</comment>
<dbReference type="OrthoDB" id="9801107at2"/>
<comment type="similarity">
    <text evidence="2 11">Belongs to the CTP synthase family.</text>
</comment>
<dbReference type="AlphaFoldDB" id="A0A512RE48"/>
<gene>
    <name evidence="11 14" type="primary">pyrG</name>
    <name evidence="14" type="ORF">CCY01nite_02370</name>
</gene>
<evidence type="ECO:0000256" key="5">
    <source>
        <dbReference type="ARBA" id="ARBA00022741"/>
    </source>
</evidence>
<keyword evidence="7 11" id="KW-0460">Magnesium</keyword>
<dbReference type="Pfam" id="PF06418">
    <property type="entry name" value="CTP_synth_N"/>
    <property type="match status" value="1"/>
</dbReference>
<organism evidence="14 15">
    <name type="scientific">Chitinophaga cymbidii</name>
    <dbReference type="NCBI Taxonomy" id="1096750"/>
    <lineage>
        <taxon>Bacteria</taxon>
        <taxon>Pseudomonadati</taxon>
        <taxon>Bacteroidota</taxon>
        <taxon>Chitinophagia</taxon>
        <taxon>Chitinophagales</taxon>
        <taxon>Chitinophagaceae</taxon>
        <taxon>Chitinophaga</taxon>
    </lineage>
</organism>
<feature type="binding site" evidence="11">
    <location>
        <position position="13"/>
    </location>
    <ligand>
        <name>CTP</name>
        <dbReference type="ChEBI" id="CHEBI:37563"/>
        <note>allosteric inhibitor</note>
    </ligand>
</feature>
<dbReference type="GO" id="GO:0005829">
    <property type="term" value="C:cytosol"/>
    <property type="evidence" value="ECO:0007669"/>
    <property type="project" value="TreeGrafter"/>
</dbReference>
<feature type="active site" description="Nucleophile; for glutamine hydrolysis" evidence="11">
    <location>
        <position position="382"/>
    </location>
</feature>
<protein>
    <recommendedName>
        <fullName evidence="11">CTP synthase</fullName>
        <ecNumber evidence="11">6.3.4.2</ecNumber>
    </recommendedName>
    <alternativeName>
        <fullName evidence="11">Cytidine 5'-triphosphate synthase</fullName>
    </alternativeName>
    <alternativeName>
        <fullName evidence="11">Cytidine triphosphate synthetase</fullName>
        <shortName evidence="11">CTP synthetase</shortName>
        <shortName evidence="11">CTPS</shortName>
    </alternativeName>
    <alternativeName>
        <fullName evidence="11">UTP--ammonia ligase</fullName>
    </alternativeName>
</protein>
<evidence type="ECO:0000256" key="1">
    <source>
        <dbReference type="ARBA" id="ARBA00005171"/>
    </source>
</evidence>
<feature type="binding site" evidence="11">
    <location>
        <begin position="188"/>
        <end position="193"/>
    </location>
    <ligand>
        <name>CTP</name>
        <dbReference type="ChEBI" id="CHEBI:37563"/>
        <note>allosteric inhibitor</note>
    </ligand>
</feature>
<dbReference type="GO" id="GO:0044210">
    <property type="term" value="P:'de novo' CTP biosynthetic process"/>
    <property type="evidence" value="ECO:0007669"/>
    <property type="project" value="UniProtKB-UniRule"/>
</dbReference>
<feature type="binding site" evidence="11">
    <location>
        <position position="406"/>
    </location>
    <ligand>
        <name>L-glutamine</name>
        <dbReference type="ChEBI" id="CHEBI:58359"/>
    </ligand>
</feature>
<dbReference type="PROSITE" id="PS51273">
    <property type="entry name" value="GATASE_TYPE_1"/>
    <property type="match status" value="1"/>
</dbReference>
<evidence type="ECO:0000256" key="2">
    <source>
        <dbReference type="ARBA" id="ARBA00007533"/>
    </source>
</evidence>
<dbReference type="GO" id="GO:0019856">
    <property type="term" value="P:pyrimidine nucleobase biosynthetic process"/>
    <property type="evidence" value="ECO:0007669"/>
    <property type="project" value="TreeGrafter"/>
</dbReference>
<dbReference type="InterPro" id="IPR027417">
    <property type="entry name" value="P-loop_NTPase"/>
</dbReference>
<feature type="binding site" evidence="11">
    <location>
        <position position="224"/>
    </location>
    <ligand>
        <name>UTP</name>
        <dbReference type="ChEBI" id="CHEBI:46398"/>
    </ligand>
</feature>
<reference evidence="14 15" key="1">
    <citation type="submission" date="2019-07" db="EMBL/GenBank/DDBJ databases">
        <title>Whole genome shotgun sequence of Chitinophaga cymbidii NBRC 109752.</title>
        <authorList>
            <person name="Hosoyama A."/>
            <person name="Uohara A."/>
            <person name="Ohji S."/>
            <person name="Ichikawa N."/>
        </authorList>
    </citation>
    <scope>NUCLEOTIDE SEQUENCE [LARGE SCALE GENOMIC DNA]</scope>
    <source>
        <strain evidence="14 15">NBRC 109752</strain>
    </source>
</reference>
<dbReference type="GO" id="GO:0046872">
    <property type="term" value="F:metal ion binding"/>
    <property type="evidence" value="ECO:0007669"/>
    <property type="project" value="UniProtKB-KW"/>
</dbReference>
<dbReference type="GO" id="GO:0042802">
    <property type="term" value="F:identical protein binding"/>
    <property type="evidence" value="ECO:0007669"/>
    <property type="project" value="TreeGrafter"/>
</dbReference>
<dbReference type="GO" id="GO:0003883">
    <property type="term" value="F:CTP synthase activity"/>
    <property type="evidence" value="ECO:0007669"/>
    <property type="project" value="UniProtKB-UniRule"/>
</dbReference>
<feature type="binding site" evidence="11">
    <location>
        <position position="141"/>
    </location>
    <ligand>
        <name>Mg(2+)</name>
        <dbReference type="ChEBI" id="CHEBI:18420"/>
    </ligand>
</feature>
<comment type="activity regulation">
    <text evidence="11">Allosterically activated by GTP, when glutamine is the substrate; GTP has no effect on the reaction when ammonia is the substrate. The allosteric effector GTP functions by stabilizing the protein conformation that binds the tetrahedral intermediate(s) formed during glutamine hydrolysis. Inhibited by the product CTP, via allosteric rather than competitive inhibition.</text>
</comment>
<feature type="binding site" evidence="11">
    <location>
        <position position="54"/>
    </location>
    <ligand>
        <name>L-glutamine</name>
        <dbReference type="ChEBI" id="CHEBI:58359"/>
    </ligand>
</feature>
<dbReference type="FunFam" id="3.40.50.300:FF:000009">
    <property type="entry name" value="CTP synthase"/>
    <property type="match status" value="1"/>
</dbReference>
<evidence type="ECO:0000313" key="14">
    <source>
        <dbReference type="EMBL" id="GEP93977.1"/>
    </source>
</evidence>
<feature type="binding site" evidence="11">
    <location>
        <position position="224"/>
    </location>
    <ligand>
        <name>CTP</name>
        <dbReference type="ChEBI" id="CHEBI:37563"/>
        <note>allosteric inhibitor</note>
    </ligand>
</feature>
<feature type="binding site" evidence="11">
    <location>
        <position position="71"/>
    </location>
    <ligand>
        <name>Mg(2+)</name>
        <dbReference type="ChEBI" id="CHEBI:18420"/>
    </ligand>
</feature>
<keyword evidence="9 11" id="KW-0665">Pyrimidine biosynthesis</keyword>
<feature type="region of interest" description="Amidoligase domain" evidence="11">
    <location>
        <begin position="1"/>
        <end position="267"/>
    </location>
</feature>
<comment type="caution">
    <text evidence="11">Lacks conserved residue(s) required for the propagation of feature annotation.</text>
</comment>
<comment type="catalytic activity">
    <reaction evidence="10 11">
        <text>UTP + L-glutamine + ATP + H2O = CTP + L-glutamate + ADP + phosphate + 2 H(+)</text>
        <dbReference type="Rhea" id="RHEA:26426"/>
        <dbReference type="ChEBI" id="CHEBI:15377"/>
        <dbReference type="ChEBI" id="CHEBI:15378"/>
        <dbReference type="ChEBI" id="CHEBI:29985"/>
        <dbReference type="ChEBI" id="CHEBI:30616"/>
        <dbReference type="ChEBI" id="CHEBI:37563"/>
        <dbReference type="ChEBI" id="CHEBI:43474"/>
        <dbReference type="ChEBI" id="CHEBI:46398"/>
        <dbReference type="ChEBI" id="CHEBI:58359"/>
        <dbReference type="ChEBI" id="CHEBI:456216"/>
        <dbReference type="EC" id="6.3.4.2"/>
    </reaction>
</comment>
<dbReference type="GO" id="GO:0005524">
    <property type="term" value="F:ATP binding"/>
    <property type="evidence" value="ECO:0007669"/>
    <property type="project" value="UniProtKB-KW"/>
</dbReference>
<comment type="catalytic activity">
    <reaction evidence="11">
        <text>UTP + NH4(+) + ATP = CTP + ADP + phosphate + 2 H(+)</text>
        <dbReference type="Rhea" id="RHEA:16597"/>
        <dbReference type="ChEBI" id="CHEBI:15378"/>
        <dbReference type="ChEBI" id="CHEBI:28938"/>
        <dbReference type="ChEBI" id="CHEBI:30616"/>
        <dbReference type="ChEBI" id="CHEBI:37563"/>
        <dbReference type="ChEBI" id="CHEBI:43474"/>
        <dbReference type="ChEBI" id="CHEBI:46398"/>
        <dbReference type="ChEBI" id="CHEBI:456216"/>
    </reaction>
</comment>
<comment type="function">
    <text evidence="11">Catalyzes the ATP-dependent amination of UTP to CTP with either L-glutamine or ammonia as the source of nitrogen. Regulates intracellular CTP levels through interactions with the four ribonucleotide triphosphates.</text>
</comment>
<keyword evidence="8 11" id="KW-0315">Glutamine amidotransferase</keyword>
<evidence type="ECO:0000259" key="13">
    <source>
        <dbReference type="Pfam" id="PF06418"/>
    </source>
</evidence>
<feature type="binding site" evidence="11">
    <location>
        <position position="464"/>
    </location>
    <ligand>
        <name>L-glutamine</name>
        <dbReference type="ChEBI" id="CHEBI:58359"/>
    </ligand>
</feature>
<dbReference type="EMBL" id="BKAU01000001">
    <property type="protein sequence ID" value="GEP93977.1"/>
    <property type="molecule type" value="Genomic_DNA"/>
</dbReference>
<proteinExistence type="inferred from homology"/>
<dbReference type="InterPro" id="IPR029062">
    <property type="entry name" value="Class_I_gatase-like"/>
</dbReference>
<dbReference type="Proteomes" id="UP000321436">
    <property type="component" value="Unassembled WGS sequence"/>
</dbReference>
<dbReference type="NCBIfam" id="NF003792">
    <property type="entry name" value="PRK05380.1"/>
    <property type="match status" value="1"/>
</dbReference>
<dbReference type="Gene3D" id="3.40.50.300">
    <property type="entry name" value="P-loop containing nucleotide triphosphate hydrolases"/>
    <property type="match status" value="1"/>
</dbReference>
<name>A0A512RE48_9BACT</name>
<evidence type="ECO:0000256" key="10">
    <source>
        <dbReference type="ARBA" id="ARBA00047781"/>
    </source>
</evidence>
<keyword evidence="3 11" id="KW-0436">Ligase</keyword>
<dbReference type="InterPro" id="IPR004468">
    <property type="entry name" value="CTP_synthase"/>
</dbReference>
<dbReference type="GO" id="GO:0097268">
    <property type="term" value="C:cytoophidium"/>
    <property type="evidence" value="ECO:0007669"/>
    <property type="project" value="UniProtKB-ARBA"/>
</dbReference>
<evidence type="ECO:0000259" key="12">
    <source>
        <dbReference type="Pfam" id="PF00117"/>
    </source>
</evidence>
<evidence type="ECO:0000256" key="8">
    <source>
        <dbReference type="ARBA" id="ARBA00022962"/>
    </source>
</evidence>
<dbReference type="SUPFAM" id="SSF52317">
    <property type="entry name" value="Class I glutamine amidotransferase-like"/>
    <property type="match status" value="1"/>
</dbReference>
<sequence>MAKYIFVTGGVTSSLGKGIIAASLAKLLQARGLRVTIQKFDPYINVDPGTLNPYEHGECYVTEDGAETDLDLGHYERFLNTPTSQANNVTTGRIYQTVINKEREGAYLGKTVQVIPHITDEIKRRILLLGKDGKYDIVITELGGTVGDIESLPYIEAVRQLQWELGEEDCLVVHLTLIPYLRAAKELKTKPTQHSVRLLSENGVHPDIIVCRTEEPLYRELKKKIALFCNVQVDAVIEANDVGTIYEVPLEMMREKLDVICLKKLNLPVEKEPELAKWREFLDKLKYPKTKVTIGLIGKYVELQDAYKSILESFIHAGAVNECKVIVQNIHSEHITPENVGEKLKNLDGLLVAPGFGHRGIEGKITAIQYARENNLPFFGICLGMQMAVVEYARNVLGLREAHSTEMNPETPYPVINLMEEQKKITKMGGTMRLGAYTCDLKPGSQASAIYNGASVISERHRHRYEFNNDFLDQMEQGGLVASGKNPETGLVEMIELPTHPFFVGGQFHPELKSTVESPAPLFVSFIEAAKTFAESRNGKTKQAEEKVVHD</sequence>
<evidence type="ECO:0000256" key="3">
    <source>
        <dbReference type="ARBA" id="ARBA00022598"/>
    </source>
</evidence>
<dbReference type="EC" id="6.3.4.2" evidence="11"/>
<dbReference type="InterPro" id="IPR017926">
    <property type="entry name" value="GATASE"/>
</dbReference>
<evidence type="ECO:0000256" key="6">
    <source>
        <dbReference type="ARBA" id="ARBA00022840"/>
    </source>
</evidence>
<dbReference type="PANTHER" id="PTHR11550:SF0">
    <property type="entry name" value="CTP SYNTHASE-RELATED"/>
    <property type="match status" value="1"/>
</dbReference>
<feature type="binding site" evidence="11">
    <location>
        <position position="355"/>
    </location>
    <ligand>
        <name>L-glutamine</name>
        <dbReference type="ChEBI" id="CHEBI:58359"/>
    </ligand>
</feature>
<dbReference type="Pfam" id="PF00117">
    <property type="entry name" value="GATase"/>
    <property type="match status" value="1"/>
</dbReference>
<keyword evidence="6 11" id="KW-0067">ATP-binding</keyword>
<feature type="binding site" evidence="11">
    <location>
        <begin position="148"/>
        <end position="150"/>
    </location>
    <ligand>
        <name>CTP</name>
        <dbReference type="ChEBI" id="CHEBI:37563"/>
        <note>allosteric inhibitor</note>
    </ligand>
</feature>
<comment type="pathway">
    <text evidence="1 11">Pyrimidine metabolism; CTP biosynthesis via de novo pathway; CTP from UDP: step 2/2.</text>
</comment>
<keyword evidence="4 11" id="KW-0479">Metal-binding</keyword>
<feature type="binding site" evidence="11">
    <location>
        <begin position="14"/>
        <end position="19"/>
    </location>
    <ligand>
        <name>ATP</name>
        <dbReference type="ChEBI" id="CHEBI:30616"/>
    </ligand>
</feature>